<evidence type="ECO:0000259" key="4">
    <source>
        <dbReference type="Pfam" id="PF01872"/>
    </source>
</evidence>
<evidence type="ECO:0000313" key="6">
    <source>
        <dbReference type="EMBL" id="KJL35702.1"/>
    </source>
</evidence>
<comment type="caution">
    <text evidence="6">The sequence shown here is derived from an EMBL/GenBank/DDBJ whole genome shotgun (WGS) entry which is preliminary data.</text>
</comment>
<accession>A0A0F0LR66</accession>
<dbReference type="SUPFAM" id="SSF53597">
    <property type="entry name" value="Dihydrofolate reductase-like"/>
    <property type="match status" value="1"/>
</dbReference>
<evidence type="ECO:0000256" key="2">
    <source>
        <dbReference type="ARBA" id="ARBA00022857"/>
    </source>
</evidence>
<protein>
    <submittedName>
        <fullName evidence="6">5-amino-6-(5-phosphoribosylamino)uracil reductase</fullName>
    </submittedName>
</protein>
<evidence type="ECO:0000256" key="3">
    <source>
        <dbReference type="ARBA" id="ARBA00023002"/>
    </source>
</evidence>
<dbReference type="RefSeq" id="WP_048808929.1">
    <property type="nucleotide sequence ID" value="NZ_JYIY01000077.1"/>
</dbReference>
<dbReference type="GO" id="GO:0009231">
    <property type="term" value="P:riboflavin biosynthetic process"/>
    <property type="evidence" value="ECO:0007669"/>
    <property type="project" value="InterPro"/>
</dbReference>
<dbReference type="Gene3D" id="3.40.430.10">
    <property type="entry name" value="Dihydrofolate Reductase, subunit A"/>
    <property type="match status" value="1"/>
</dbReference>
<reference evidence="6 7" key="1">
    <citation type="submission" date="2015-02" db="EMBL/GenBank/DDBJ databases">
        <title>Draft genome sequences of ten Microbacterium spp. with emphasis on heavy metal contaminated environments.</title>
        <authorList>
            <person name="Corretto E."/>
        </authorList>
    </citation>
    <scope>NUCLEOTIDE SEQUENCE [LARGE SCALE GENOMIC DNA]</scope>
    <source>
        <strain evidence="6 7">DSM 18659</strain>
    </source>
</reference>
<keyword evidence="3" id="KW-0560">Oxidoreductase</keyword>
<evidence type="ECO:0000313" key="7">
    <source>
        <dbReference type="Proteomes" id="UP000033451"/>
    </source>
</evidence>
<dbReference type="GO" id="GO:0008703">
    <property type="term" value="F:5-amino-6-(5-phosphoribosylamino)uracil reductase activity"/>
    <property type="evidence" value="ECO:0007669"/>
    <property type="project" value="InterPro"/>
</dbReference>
<keyword evidence="7" id="KW-1185">Reference proteome</keyword>
<feature type="domain" description="Bacterial bifunctional deaminase-reductase C-terminal" evidence="4">
    <location>
        <begin position="35"/>
        <end position="201"/>
    </location>
</feature>
<dbReference type="Pfam" id="PF01872">
    <property type="entry name" value="RibD_C"/>
    <property type="match status" value="1"/>
</dbReference>
<reference evidence="5 8" key="2">
    <citation type="journal article" date="2018" name="Nat. Biotechnol.">
        <title>A standardized bacterial taxonomy based on genome phylogeny substantially revises the tree of life.</title>
        <authorList>
            <person name="Parks D.H."/>
            <person name="Chuvochina M."/>
            <person name="Waite D.W."/>
            <person name="Rinke C."/>
            <person name="Skarshewski A."/>
            <person name="Chaumeil P.A."/>
            <person name="Hugenholtz P."/>
        </authorList>
    </citation>
    <scope>NUCLEOTIDE SEQUENCE [LARGE SCALE GENOMIC DNA]</scope>
    <source>
        <strain evidence="5">UBA9152</strain>
    </source>
</reference>
<dbReference type="AlphaFoldDB" id="A0A0F0LR66"/>
<evidence type="ECO:0000313" key="5">
    <source>
        <dbReference type="EMBL" id="HAN23627.1"/>
    </source>
</evidence>
<sequence>MTLLELEPRTLRAFDTLAPGTREALRHVYAPTADRFVRLNMITSLTGAAAGDDGTSESLTNRVDRLILGIIRELADVVVVGAQSVRAEGYIVPRRARLAIVTSSGDLTGHRLALAEGAASDQVIVICPADRADAIRSHPDAAGITVLPVPGTAPLSPRDVLTVLAEEGHRRVVCEGGPSLASQFAAAGVIDEYCLTVAPVLEPVSSPFLRLARDQRVATRVVGHLVDETGFTYLRLRPAG</sequence>
<dbReference type="OrthoDB" id="5243299at2"/>
<dbReference type="PATRIC" id="fig|400772.4.peg.2150"/>
<organism evidence="6 7">
    <name type="scientific">Microbacterium ginsengisoli</name>
    <dbReference type="NCBI Taxonomy" id="400772"/>
    <lineage>
        <taxon>Bacteria</taxon>
        <taxon>Bacillati</taxon>
        <taxon>Actinomycetota</taxon>
        <taxon>Actinomycetes</taxon>
        <taxon>Micrococcales</taxon>
        <taxon>Microbacteriaceae</taxon>
        <taxon>Microbacterium</taxon>
    </lineage>
</organism>
<dbReference type="PANTHER" id="PTHR38011:SF7">
    <property type="entry name" value="2,5-DIAMINO-6-RIBOSYLAMINO-4(3H)-PYRIMIDINONE 5'-PHOSPHATE REDUCTASE"/>
    <property type="match status" value="1"/>
</dbReference>
<keyword evidence="2" id="KW-0521">NADP</keyword>
<dbReference type="InterPro" id="IPR002734">
    <property type="entry name" value="RibDG_C"/>
</dbReference>
<gene>
    <name evidence="5" type="ORF">DCP95_03535</name>
    <name evidence="6" type="ORF">RR49_02134</name>
</gene>
<dbReference type="InterPro" id="IPR024072">
    <property type="entry name" value="DHFR-like_dom_sf"/>
</dbReference>
<proteinExistence type="predicted"/>
<dbReference type="EMBL" id="DMNG01000060">
    <property type="protein sequence ID" value="HAN23627.1"/>
    <property type="molecule type" value="Genomic_DNA"/>
</dbReference>
<dbReference type="Proteomes" id="UP000257479">
    <property type="component" value="Unassembled WGS sequence"/>
</dbReference>
<dbReference type="Proteomes" id="UP000033451">
    <property type="component" value="Unassembled WGS sequence"/>
</dbReference>
<dbReference type="STRING" id="400772.RR49_02134"/>
<comment type="pathway">
    <text evidence="1">Cofactor biosynthesis; riboflavin biosynthesis.</text>
</comment>
<dbReference type="InterPro" id="IPR050765">
    <property type="entry name" value="Riboflavin_Biosynth_HTPR"/>
</dbReference>
<name>A0A0F0LR66_9MICO</name>
<evidence type="ECO:0000313" key="8">
    <source>
        <dbReference type="Proteomes" id="UP000257479"/>
    </source>
</evidence>
<dbReference type="EMBL" id="JYIY01000077">
    <property type="protein sequence ID" value="KJL35702.1"/>
    <property type="molecule type" value="Genomic_DNA"/>
</dbReference>
<evidence type="ECO:0000256" key="1">
    <source>
        <dbReference type="ARBA" id="ARBA00005104"/>
    </source>
</evidence>
<dbReference type="PANTHER" id="PTHR38011">
    <property type="entry name" value="DIHYDROFOLATE REDUCTASE FAMILY PROTEIN (AFU_ORTHOLOGUE AFUA_8G06820)"/>
    <property type="match status" value="1"/>
</dbReference>